<gene>
    <name evidence="4" type="ORF">P5G59_02000</name>
</gene>
<accession>A0ABT8IV11</accession>
<keyword evidence="2" id="KW-0812">Transmembrane</keyword>
<dbReference type="RefSeq" id="WP_301215485.1">
    <property type="nucleotide sequence ID" value="NZ_JAROCB010000001.1"/>
</dbReference>
<dbReference type="PANTHER" id="PTHR37813">
    <property type="entry name" value="FELS-2 PROPHAGE PROTEIN"/>
    <property type="match status" value="1"/>
</dbReference>
<dbReference type="InterPro" id="IPR010090">
    <property type="entry name" value="Phage_tape_meas"/>
</dbReference>
<feature type="transmembrane region" description="Helical" evidence="2">
    <location>
        <begin position="429"/>
        <end position="451"/>
    </location>
</feature>
<keyword evidence="5" id="KW-1185">Reference proteome</keyword>
<dbReference type="Pfam" id="PF10145">
    <property type="entry name" value="PhageMin_Tail"/>
    <property type="match status" value="1"/>
</dbReference>
<protein>
    <submittedName>
        <fullName evidence="4">Phage tail tape measure protein</fullName>
    </submittedName>
</protein>
<dbReference type="Proteomes" id="UP001174210">
    <property type="component" value="Unassembled WGS sequence"/>
</dbReference>
<feature type="domain" description="Phage tail tape measure protein" evidence="3">
    <location>
        <begin position="96"/>
        <end position="295"/>
    </location>
</feature>
<dbReference type="PANTHER" id="PTHR37813:SF1">
    <property type="entry name" value="FELS-2 PROPHAGE PROTEIN"/>
    <property type="match status" value="1"/>
</dbReference>
<comment type="caution">
    <text evidence="4">The sequence shown here is derived from an EMBL/GenBank/DDBJ whole genome shotgun (WGS) entry which is preliminary data.</text>
</comment>
<evidence type="ECO:0000256" key="2">
    <source>
        <dbReference type="SAM" id="Phobius"/>
    </source>
</evidence>
<dbReference type="NCBIfam" id="TIGR01760">
    <property type="entry name" value="tape_meas_TP901"/>
    <property type="match status" value="1"/>
</dbReference>
<proteinExistence type="predicted"/>
<evidence type="ECO:0000313" key="5">
    <source>
        <dbReference type="Proteomes" id="UP001174210"/>
    </source>
</evidence>
<keyword evidence="2" id="KW-1133">Transmembrane helix</keyword>
<evidence type="ECO:0000259" key="3">
    <source>
        <dbReference type="Pfam" id="PF10145"/>
    </source>
</evidence>
<evidence type="ECO:0000256" key="1">
    <source>
        <dbReference type="ARBA" id="ARBA00022612"/>
    </source>
</evidence>
<sequence>MTDRTVKVSLVAQVAGYIQGMDKAAEATRKTGTEAEKLAQKKEAFNQLGNAALAMGAVAAAGVAIAIKKFADWDAQMAQVQTLSHATAKEMDALRAASLNMGQAIGFSATEVADAETELVKAGVSVKDMLGGALAGALDLAAAGQLNVADATSIAASAMTQFKLQGKDVPHIADLLAAGADKALGSVQDLGQGLKYVGPVASSMGISIEQTVGRLAELAQNGILADQAGTSLRGMLSSLTSPSVIARKAMDQYGISVYDASGKFVGFNGVAEQLRTKLGGLDQQTRQTALGQIFGNEQITTATVLMQGGAKAVNQWTKAVDDQGFAAEQARGKLNSLNGDLSKLGAAFDSALIKTGSTANDALRGTVQGVTALVKAFGELPGPAQGVVLATGAIVAGVGLLGGGMLKIVPMLSNFRIALDTLGTSMRTVGIAGGAVGLAITGLVAIVAAVATAQAEAQARTDEFTTSLDQNTGAITKNTRATAAKQLHDNGSIQAANKLGISLKTITDASLGNAKAVEELNAKYREYEAIRSAQKGKLSPQLQEEGVAWVTLRQGVGDTSESLKNAQRDIKNTNDALGESTDAAKDNTSSVEAASQAYLDAADSAGSLNDQVRQLTDEVNKANGVGQDAVSANASYQDALQKVADTIQKAKDGAEGYSTSLDSSTAAGADNIQMFSDLASKSQDAANAQLAVDGNTQAYIANLQAGRQTLINNILALGGTAEQASAVADQVYRIPDQKTVNVLANTLAAKNALDQFYERFIEVTKDRVANIIVRGAENLPQSGGTTRPGFATGGLVTGPGTGTSDSILARLSNREYINTARATSNPNNLAAMEYMNRGGVIRGYASGGLVTPTYVAASSYPSTPVVNVSAPSLAGVVLSARIDGFAEPVRIMIDGAIQENEARQRRRTRMG</sequence>
<evidence type="ECO:0000313" key="4">
    <source>
        <dbReference type="EMBL" id="MDN4595904.1"/>
    </source>
</evidence>
<feature type="transmembrane region" description="Helical" evidence="2">
    <location>
        <begin position="387"/>
        <end position="409"/>
    </location>
</feature>
<reference evidence="4" key="1">
    <citation type="submission" date="2023-03" db="EMBL/GenBank/DDBJ databases">
        <title>MT1 and MT2 Draft Genomes of Novel Species.</title>
        <authorList>
            <person name="Venkateswaran K."/>
        </authorList>
    </citation>
    <scope>NUCLEOTIDE SEQUENCE</scope>
    <source>
        <strain evidence="4">F6_8S_P_1A</strain>
    </source>
</reference>
<organism evidence="4 5">
    <name type="scientific">Leifsonia virtsii</name>
    <dbReference type="NCBI Taxonomy" id="3035915"/>
    <lineage>
        <taxon>Bacteria</taxon>
        <taxon>Bacillati</taxon>
        <taxon>Actinomycetota</taxon>
        <taxon>Actinomycetes</taxon>
        <taxon>Micrococcales</taxon>
        <taxon>Microbacteriaceae</taxon>
        <taxon>Leifsonia</taxon>
    </lineage>
</organism>
<name>A0ABT8IV11_9MICO</name>
<keyword evidence="1" id="KW-1188">Viral release from host cell</keyword>
<keyword evidence="2" id="KW-0472">Membrane</keyword>
<dbReference type="EMBL" id="JAROCB010000001">
    <property type="protein sequence ID" value="MDN4595904.1"/>
    <property type="molecule type" value="Genomic_DNA"/>
</dbReference>